<sequence length="100" mass="12002">MAMPLVKGVFFINKSLLVENLHGESLIAQRTLMYLWMGKCYLKKKLQQESDAKKTREEKRKIANEIRKLMEEKRLKRMELEDMEEKIEMKISSLQKTLRK</sequence>
<keyword evidence="3" id="KW-1185">Reference proteome</keyword>
<feature type="coiled-coil region" evidence="1">
    <location>
        <begin position="45"/>
        <end position="100"/>
    </location>
</feature>
<evidence type="ECO:0000256" key="1">
    <source>
        <dbReference type="SAM" id="Coils"/>
    </source>
</evidence>
<reference evidence="2 3" key="1">
    <citation type="submission" date="2023-02" db="EMBL/GenBank/DDBJ databases">
        <title>LHISI_Scaffold_Assembly.</title>
        <authorList>
            <person name="Stuart O.P."/>
            <person name="Cleave R."/>
            <person name="Magrath M.J.L."/>
            <person name="Mikheyev A.S."/>
        </authorList>
    </citation>
    <scope>NUCLEOTIDE SEQUENCE [LARGE SCALE GENOMIC DNA]</scope>
    <source>
        <strain evidence="2">Daus_M_001</strain>
        <tissue evidence="2">Leg muscle</tissue>
    </source>
</reference>
<protein>
    <submittedName>
        <fullName evidence="2">Uncharacterized protein</fullName>
    </submittedName>
</protein>
<dbReference type="EMBL" id="JARBHB010000007">
    <property type="protein sequence ID" value="KAJ8879511.1"/>
    <property type="molecule type" value="Genomic_DNA"/>
</dbReference>
<keyword evidence="1" id="KW-0175">Coiled coil</keyword>
<accession>A0ABQ9H5E2</accession>
<organism evidence="2 3">
    <name type="scientific">Dryococelus australis</name>
    <dbReference type="NCBI Taxonomy" id="614101"/>
    <lineage>
        <taxon>Eukaryota</taxon>
        <taxon>Metazoa</taxon>
        <taxon>Ecdysozoa</taxon>
        <taxon>Arthropoda</taxon>
        <taxon>Hexapoda</taxon>
        <taxon>Insecta</taxon>
        <taxon>Pterygota</taxon>
        <taxon>Neoptera</taxon>
        <taxon>Polyneoptera</taxon>
        <taxon>Phasmatodea</taxon>
        <taxon>Verophasmatodea</taxon>
        <taxon>Anareolatae</taxon>
        <taxon>Phasmatidae</taxon>
        <taxon>Eurycanthinae</taxon>
        <taxon>Dryococelus</taxon>
    </lineage>
</organism>
<evidence type="ECO:0000313" key="3">
    <source>
        <dbReference type="Proteomes" id="UP001159363"/>
    </source>
</evidence>
<name>A0ABQ9H5E2_9NEOP</name>
<dbReference type="Proteomes" id="UP001159363">
    <property type="component" value="Chromosome 6"/>
</dbReference>
<comment type="caution">
    <text evidence="2">The sequence shown here is derived from an EMBL/GenBank/DDBJ whole genome shotgun (WGS) entry which is preliminary data.</text>
</comment>
<evidence type="ECO:0000313" key="2">
    <source>
        <dbReference type="EMBL" id="KAJ8879511.1"/>
    </source>
</evidence>
<gene>
    <name evidence="2" type="ORF">PR048_020119</name>
</gene>
<proteinExistence type="predicted"/>